<feature type="chain" id="PRO_5021981222" description="DUF992 domain-containing protein" evidence="1">
    <location>
        <begin position="21"/>
        <end position="164"/>
    </location>
</feature>
<evidence type="ECO:0000313" key="5">
    <source>
        <dbReference type="Proteomes" id="UP001156856"/>
    </source>
</evidence>
<dbReference type="EMBL" id="BJZU01000065">
    <property type="protein sequence ID" value="GEP05290.1"/>
    <property type="molecule type" value="Genomic_DNA"/>
</dbReference>
<dbReference type="AlphaFoldDB" id="A0A512J5V4"/>
<reference evidence="2 4" key="3">
    <citation type="submission" date="2019-07" db="EMBL/GenBank/DDBJ databases">
        <title>Whole genome shotgun sequence of Methylobacterium oxalidis NBRC 107715.</title>
        <authorList>
            <person name="Hosoyama A."/>
            <person name="Uohara A."/>
            <person name="Ohji S."/>
            <person name="Ichikawa N."/>
        </authorList>
    </citation>
    <scope>NUCLEOTIDE SEQUENCE [LARGE SCALE GENOMIC DNA]</scope>
    <source>
        <strain evidence="2 4">NBRC 107715</strain>
    </source>
</reference>
<keyword evidence="1" id="KW-0732">Signal</keyword>
<comment type="caution">
    <text evidence="2">The sequence shown here is derived from an EMBL/GenBank/DDBJ whole genome shotgun (WGS) entry which is preliminary data.</text>
</comment>
<evidence type="ECO:0000256" key="1">
    <source>
        <dbReference type="SAM" id="SignalP"/>
    </source>
</evidence>
<evidence type="ECO:0008006" key="6">
    <source>
        <dbReference type="Google" id="ProtNLM"/>
    </source>
</evidence>
<evidence type="ECO:0000313" key="3">
    <source>
        <dbReference type="EMBL" id="GLS64666.1"/>
    </source>
</evidence>
<dbReference type="EMBL" id="BSPK01000051">
    <property type="protein sequence ID" value="GLS64666.1"/>
    <property type="molecule type" value="Genomic_DNA"/>
</dbReference>
<organism evidence="2 4">
    <name type="scientific">Methylobacterium oxalidis</name>
    <dbReference type="NCBI Taxonomy" id="944322"/>
    <lineage>
        <taxon>Bacteria</taxon>
        <taxon>Pseudomonadati</taxon>
        <taxon>Pseudomonadota</taxon>
        <taxon>Alphaproteobacteria</taxon>
        <taxon>Hyphomicrobiales</taxon>
        <taxon>Methylobacteriaceae</taxon>
        <taxon>Methylobacterium</taxon>
    </lineage>
</organism>
<dbReference type="RefSeq" id="WP_147026862.1">
    <property type="nucleotide sequence ID" value="NZ_BJZU01000065.1"/>
</dbReference>
<name>A0A512J5V4_9HYPH</name>
<gene>
    <name evidence="3" type="ORF">GCM10007888_30470</name>
    <name evidence="2" type="ORF">MOX02_33280</name>
</gene>
<feature type="signal peptide" evidence="1">
    <location>
        <begin position="1"/>
        <end position="20"/>
    </location>
</feature>
<keyword evidence="5" id="KW-1185">Reference proteome</keyword>
<reference evidence="3" key="4">
    <citation type="submission" date="2023-01" db="EMBL/GenBank/DDBJ databases">
        <title>Draft genome sequence of Methylobacterium oxalidis strain NBRC 107715.</title>
        <authorList>
            <person name="Sun Q."/>
            <person name="Mori K."/>
        </authorList>
    </citation>
    <scope>NUCLEOTIDE SEQUENCE</scope>
    <source>
        <strain evidence="3">NBRC 107715</strain>
    </source>
</reference>
<evidence type="ECO:0000313" key="4">
    <source>
        <dbReference type="Proteomes" id="UP000321960"/>
    </source>
</evidence>
<evidence type="ECO:0000313" key="2">
    <source>
        <dbReference type="EMBL" id="GEP05290.1"/>
    </source>
</evidence>
<dbReference type="Proteomes" id="UP001156856">
    <property type="component" value="Unassembled WGS sequence"/>
</dbReference>
<proteinExistence type="predicted"/>
<dbReference type="OrthoDB" id="7996367at2"/>
<accession>A0A512J5V4</accession>
<dbReference type="InterPro" id="IPR009333">
    <property type="entry name" value="DUF992"/>
</dbReference>
<dbReference type="Pfam" id="PF06186">
    <property type="entry name" value="DUF992"/>
    <property type="match status" value="1"/>
</dbReference>
<dbReference type="Proteomes" id="UP000321960">
    <property type="component" value="Unassembled WGS sequence"/>
</dbReference>
<reference evidence="3" key="1">
    <citation type="journal article" date="2014" name="Int. J. Syst. Evol. Microbiol.">
        <title>Complete genome of a new Firmicutes species belonging to the dominant human colonic microbiota ('Ruminococcus bicirculans') reveals two chromosomes and a selective capacity to utilize plant glucans.</title>
        <authorList>
            <consortium name="NISC Comparative Sequencing Program"/>
            <person name="Wegmann U."/>
            <person name="Louis P."/>
            <person name="Goesmann A."/>
            <person name="Henrissat B."/>
            <person name="Duncan S.H."/>
            <person name="Flint H.J."/>
        </authorList>
    </citation>
    <scope>NUCLEOTIDE SEQUENCE</scope>
    <source>
        <strain evidence="3">NBRC 107715</strain>
    </source>
</reference>
<sequence>MRTRTIAFTAALLAAGAAYARGNLGEVPTQQAAGTLTCTTKPEASLIFGRTPVADCTFVADRGGFRQSYVAMFTRIGRSESIERAQTVRWRVLTRDGFARPGMLVGLFTAPGDGSQGSGARALPELAGRTASLRLLSHSGQSAANFALVHPRIDFAAAQAGMMR</sequence>
<protein>
    <recommendedName>
        <fullName evidence="6">DUF992 domain-containing protein</fullName>
    </recommendedName>
</protein>
<reference evidence="5" key="2">
    <citation type="journal article" date="2019" name="Int. J. Syst. Evol. Microbiol.">
        <title>The Global Catalogue of Microorganisms (GCM) 10K type strain sequencing project: providing services to taxonomists for standard genome sequencing and annotation.</title>
        <authorList>
            <consortium name="The Broad Institute Genomics Platform"/>
            <consortium name="The Broad Institute Genome Sequencing Center for Infectious Disease"/>
            <person name="Wu L."/>
            <person name="Ma J."/>
        </authorList>
    </citation>
    <scope>NUCLEOTIDE SEQUENCE [LARGE SCALE GENOMIC DNA]</scope>
    <source>
        <strain evidence="5">NBRC 107715</strain>
    </source>
</reference>